<dbReference type="Pfam" id="PF00656">
    <property type="entry name" value="Peptidase_C14"/>
    <property type="match status" value="1"/>
</dbReference>
<dbReference type="OrthoDB" id="6114029at2759"/>
<name>A0A0L0C4F7_LUCCU</name>
<dbReference type="AlphaFoldDB" id="A0A0L0C4F7"/>
<sequence length="176" mass="20265">MNLGFESTESPLHCALAEIVKTDPRWLEKFDQCKFVAVVYLFHGSTDDHIICNNKILAIKCHFLHPLFCIEQLNGKLKWLIAQACRGSLEGDDIDTDGDIENKFLNYYMISYCTTEGTLSYQFDNRGKIFIQYICEELANNADNDCMTSLVTMMNNRFFRQAISVHSSPLINRILF</sequence>
<dbReference type="GO" id="GO:0006508">
    <property type="term" value="P:proteolysis"/>
    <property type="evidence" value="ECO:0007669"/>
    <property type="project" value="InterPro"/>
</dbReference>
<feature type="domain" description="Caspase family p10" evidence="1">
    <location>
        <begin position="108"/>
        <end position="158"/>
    </location>
</feature>
<dbReference type="InterPro" id="IPR011600">
    <property type="entry name" value="Pept_C14_caspase"/>
</dbReference>
<evidence type="ECO:0000313" key="2">
    <source>
        <dbReference type="EMBL" id="KNC26329.1"/>
    </source>
</evidence>
<dbReference type="EMBL" id="JRES01000996">
    <property type="protein sequence ID" value="KNC26329.1"/>
    <property type="molecule type" value="Genomic_DNA"/>
</dbReference>
<dbReference type="InterPro" id="IPR029030">
    <property type="entry name" value="Caspase-like_dom_sf"/>
</dbReference>
<reference evidence="2 3" key="1">
    <citation type="journal article" date="2015" name="Nat. Commun.">
        <title>Lucilia cuprina genome unlocks parasitic fly biology to underpin future interventions.</title>
        <authorList>
            <person name="Anstead C.A."/>
            <person name="Korhonen P.K."/>
            <person name="Young N.D."/>
            <person name="Hall R.S."/>
            <person name="Jex A.R."/>
            <person name="Murali S.C."/>
            <person name="Hughes D.S."/>
            <person name="Lee S.F."/>
            <person name="Perry T."/>
            <person name="Stroehlein A.J."/>
            <person name="Ansell B.R."/>
            <person name="Breugelmans B."/>
            <person name="Hofmann A."/>
            <person name="Qu J."/>
            <person name="Dugan S."/>
            <person name="Lee S.L."/>
            <person name="Chao H."/>
            <person name="Dinh H."/>
            <person name="Han Y."/>
            <person name="Doddapaneni H.V."/>
            <person name="Worley K.C."/>
            <person name="Muzny D.M."/>
            <person name="Ioannidis P."/>
            <person name="Waterhouse R.M."/>
            <person name="Zdobnov E.M."/>
            <person name="James P.J."/>
            <person name="Bagnall N.H."/>
            <person name="Kotze A.C."/>
            <person name="Gibbs R.A."/>
            <person name="Richards S."/>
            <person name="Batterham P."/>
            <person name="Gasser R.B."/>
        </authorList>
    </citation>
    <scope>NUCLEOTIDE SEQUENCE [LARGE SCALE GENOMIC DNA]</scope>
    <source>
        <strain evidence="2 3">LS</strain>
        <tissue evidence="2">Full body</tissue>
    </source>
</reference>
<dbReference type="InterPro" id="IPR002138">
    <property type="entry name" value="Pept_C14_p10"/>
</dbReference>
<keyword evidence="3" id="KW-1185">Reference proteome</keyword>
<dbReference type="SUPFAM" id="SSF52129">
    <property type="entry name" value="Caspase-like"/>
    <property type="match status" value="1"/>
</dbReference>
<comment type="caution">
    <text evidence="2">The sequence shown here is derived from an EMBL/GenBank/DDBJ whole genome shotgun (WGS) entry which is preliminary data.</text>
</comment>
<dbReference type="STRING" id="7375.A0A0L0C4F7"/>
<accession>A0A0L0C4F7</accession>
<evidence type="ECO:0000259" key="1">
    <source>
        <dbReference type="PROSITE" id="PS50207"/>
    </source>
</evidence>
<protein>
    <recommendedName>
        <fullName evidence="1">Caspase family p10 domain-containing protein</fullName>
    </recommendedName>
</protein>
<evidence type="ECO:0000313" key="3">
    <source>
        <dbReference type="Proteomes" id="UP000037069"/>
    </source>
</evidence>
<proteinExistence type="predicted"/>
<dbReference type="GO" id="GO:0004197">
    <property type="term" value="F:cysteine-type endopeptidase activity"/>
    <property type="evidence" value="ECO:0007669"/>
    <property type="project" value="InterPro"/>
</dbReference>
<dbReference type="Gene3D" id="3.40.50.1460">
    <property type="match status" value="1"/>
</dbReference>
<gene>
    <name evidence="2" type="ORF">FF38_00852</name>
</gene>
<dbReference type="PROSITE" id="PS50207">
    <property type="entry name" value="CASPASE_P10"/>
    <property type="match status" value="1"/>
</dbReference>
<organism evidence="2 3">
    <name type="scientific">Lucilia cuprina</name>
    <name type="common">Green bottle fly</name>
    <name type="synonym">Australian sheep blowfly</name>
    <dbReference type="NCBI Taxonomy" id="7375"/>
    <lineage>
        <taxon>Eukaryota</taxon>
        <taxon>Metazoa</taxon>
        <taxon>Ecdysozoa</taxon>
        <taxon>Arthropoda</taxon>
        <taxon>Hexapoda</taxon>
        <taxon>Insecta</taxon>
        <taxon>Pterygota</taxon>
        <taxon>Neoptera</taxon>
        <taxon>Endopterygota</taxon>
        <taxon>Diptera</taxon>
        <taxon>Brachycera</taxon>
        <taxon>Muscomorpha</taxon>
        <taxon>Oestroidea</taxon>
        <taxon>Calliphoridae</taxon>
        <taxon>Luciliinae</taxon>
        <taxon>Lucilia</taxon>
    </lineage>
</organism>
<dbReference type="Proteomes" id="UP000037069">
    <property type="component" value="Unassembled WGS sequence"/>
</dbReference>